<dbReference type="Proteomes" id="UP001159363">
    <property type="component" value="Chromosome 5"/>
</dbReference>
<name>A0ABQ9HBH2_9NEOP</name>
<comment type="caution">
    <text evidence="2">The sequence shown here is derived from an EMBL/GenBank/DDBJ whole genome shotgun (WGS) entry which is preliminary data.</text>
</comment>
<dbReference type="EMBL" id="JARBHB010000006">
    <property type="protein sequence ID" value="KAJ8881668.1"/>
    <property type="molecule type" value="Genomic_DNA"/>
</dbReference>
<feature type="region of interest" description="Disordered" evidence="1">
    <location>
        <begin position="1"/>
        <end position="31"/>
    </location>
</feature>
<evidence type="ECO:0000313" key="3">
    <source>
        <dbReference type="Proteomes" id="UP001159363"/>
    </source>
</evidence>
<evidence type="ECO:0000256" key="1">
    <source>
        <dbReference type="SAM" id="MobiDB-lite"/>
    </source>
</evidence>
<evidence type="ECO:0000313" key="2">
    <source>
        <dbReference type="EMBL" id="KAJ8881668.1"/>
    </source>
</evidence>
<gene>
    <name evidence="2" type="ORF">PR048_018154</name>
</gene>
<protein>
    <submittedName>
        <fullName evidence="2">Uncharacterized protein</fullName>
    </submittedName>
</protein>
<keyword evidence="3" id="KW-1185">Reference proteome</keyword>
<reference evidence="2 3" key="1">
    <citation type="submission" date="2023-02" db="EMBL/GenBank/DDBJ databases">
        <title>LHISI_Scaffold_Assembly.</title>
        <authorList>
            <person name="Stuart O.P."/>
            <person name="Cleave R."/>
            <person name="Magrath M.J.L."/>
            <person name="Mikheyev A.S."/>
        </authorList>
    </citation>
    <scope>NUCLEOTIDE SEQUENCE [LARGE SCALE GENOMIC DNA]</scope>
    <source>
        <strain evidence="2">Daus_M_001</strain>
        <tissue evidence="2">Leg muscle</tissue>
    </source>
</reference>
<accession>A0ABQ9HBH2</accession>
<sequence length="94" mass="10249">MRIPSGCYSREGSPQCHSTLSKTASASKLARGSTKVLTAEENVRPISHPFVPCLEFPRSGEKPLLPHEPAYLKQHGLLNKISYIADTTKKEGAT</sequence>
<organism evidence="2 3">
    <name type="scientific">Dryococelus australis</name>
    <dbReference type="NCBI Taxonomy" id="614101"/>
    <lineage>
        <taxon>Eukaryota</taxon>
        <taxon>Metazoa</taxon>
        <taxon>Ecdysozoa</taxon>
        <taxon>Arthropoda</taxon>
        <taxon>Hexapoda</taxon>
        <taxon>Insecta</taxon>
        <taxon>Pterygota</taxon>
        <taxon>Neoptera</taxon>
        <taxon>Polyneoptera</taxon>
        <taxon>Phasmatodea</taxon>
        <taxon>Verophasmatodea</taxon>
        <taxon>Anareolatae</taxon>
        <taxon>Phasmatidae</taxon>
        <taxon>Eurycanthinae</taxon>
        <taxon>Dryococelus</taxon>
    </lineage>
</organism>
<proteinExistence type="predicted"/>
<feature type="compositionally biased region" description="Polar residues" evidence="1">
    <location>
        <begin position="15"/>
        <end position="26"/>
    </location>
</feature>